<evidence type="ECO:0000256" key="1">
    <source>
        <dbReference type="SAM" id="MobiDB-lite"/>
    </source>
</evidence>
<dbReference type="KEGG" id="bgt:106058706"/>
<feature type="compositionally biased region" description="Polar residues" evidence="1">
    <location>
        <begin position="149"/>
        <end position="158"/>
    </location>
</feature>
<evidence type="ECO:0000313" key="3">
    <source>
        <dbReference type="Proteomes" id="UP000076420"/>
    </source>
</evidence>
<feature type="compositionally biased region" description="Basic and acidic residues" evidence="1">
    <location>
        <begin position="84"/>
        <end position="98"/>
    </location>
</feature>
<proteinExistence type="predicted"/>
<dbReference type="AlphaFoldDB" id="A0A2C9LQG6"/>
<dbReference type="EnsemblMetazoa" id="BGLB033783-RB">
    <property type="protein sequence ID" value="BGLB033783-PB"/>
    <property type="gene ID" value="BGLB033783"/>
</dbReference>
<feature type="region of interest" description="Disordered" evidence="1">
    <location>
        <begin position="1"/>
        <end position="180"/>
    </location>
</feature>
<gene>
    <name evidence="2" type="primary">106058706</name>
</gene>
<protein>
    <submittedName>
        <fullName evidence="2">Uncharacterized protein</fullName>
    </submittedName>
</protein>
<feature type="compositionally biased region" description="Basic and acidic residues" evidence="1">
    <location>
        <begin position="1"/>
        <end position="10"/>
    </location>
</feature>
<name>A0A2C9LQG6_BIOGL</name>
<dbReference type="EnsemblMetazoa" id="BGLB033783-RC">
    <property type="protein sequence ID" value="BGLB033783-PC"/>
    <property type="gene ID" value="BGLB033783"/>
</dbReference>
<reference evidence="2" key="1">
    <citation type="submission" date="2020-05" db="UniProtKB">
        <authorList>
            <consortium name="EnsemblMetazoa"/>
        </authorList>
    </citation>
    <scope>IDENTIFICATION</scope>
    <source>
        <strain evidence="2">BB02</strain>
    </source>
</reference>
<feature type="compositionally biased region" description="Basic residues" evidence="1">
    <location>
        <begin position="74"/>
        <end position="83"/>
    </location>
</feature>
<feature type="compositionally biased region" description="Basic and acidic residues" evidence="1">
    <location>
        <begin position="58"/>
        <end position="72"/>
    </location>
</feature>
<dbReference type="Proteomes" id="UP000076420">
    <property type="component" value="Unassembled WGS sequence"/>
</dbReference>
<organism evidence="2 3">
    <name type="scientific">Biomphalaria glabrata</name>
    <name type="common">Bloodfluke planorb</name>
    <name type="synonym">Freshwater snail</name>
    <dbReference type="NCBI Taxonomy" id="6526"/>
    <lineage>
        <taxon>Eukaryota</taxon>
        <taxon>Metazoa</taxon>
        <taxon>Spiralia</taxon>
        <taxon>Lophotrochozoa</taxon>
        <taxon>Mollusca</taxon>
        <taxon>Gastropoda</taxon>
        <taxon>Heterobranchia</taxon>
        <taxon>Euthyneura</taxon>
        <taxon>Panpulmonata</taxon>
        <taxon>Hygrophila</taxon>
        <taxon>Lymnaeoidea</taxon>
        <taxon>Planorbidae</taxon>
        <taxon>Biomphalaria</taxon>
    </lineage>
</organism>
<accession>A0A2C9LQG6</accession>
<sequence length="252" mass="27316">MSSIRLEIHLQESGGRGSHGSNCGAGLSKPNHSVPFGHFKPASSGSRGRGHVGHPQGHRQERHGSRHQDSGSRGRGHVGHPQGHRQERHGSRHLDGRTFSDAPPSYQSVMSGDQKKYSTKTEAGANGHFANTAQGRPGQTHFRRGRGTTGHNQNQRQAPRNRHCNADDKESQGNRSIPFEQLKALIPDTSSINIRFTSMNISATGCSDSRKYTEQTGRGRGHIGRGRAQLGRGRGQPGRGRGQLGRGRGSRC</sequence>
<dbReference type="VEuPathDB" id="VectorBase:BGLB033783"/>
<feature type="region of interest" description="Disordered" evidence="1">
    <location>
        <begin position="204"/>
        <end position="252"/>
    </location>
</feature>
<feature type="compositionally biased region" description="Gly residues" evidence="1">
    <location>
        <begin position="232"/>
        <end position="252"/>
    </location>
</feature>
<evidence type="ECO:0000313" key="2">
    <source>
        <dbReference type="EnsemblMetazoa" id="BGLB033783-PB"/>
    </source>
</evidence>
<feature type="compositionally biased region" description="Basic residues" evidence="1">
    <location>
        <begin position="48"/>
        <end position="57"/>
    </location>
</feature>